<evidence type="ECO:0000313" key="2">
    <source>
        <dbReference type="Proteomes" id="UP000712600"/>
    </source>
</evidence>
<evidence type="ECO:0000313" key="1">
    <source>
        <dbReference type="EMBL" id="KAF3524196.1"/>
    </source>
</evidence>
<dbReference type="AlphaFoldDB" id="A0A8S9Q0F6"/>
<protein>
    <submittedName>
        <fullName evidence="1">Uncharacterized protein</fullName>
    </submittedName>
</protein>
<organism evidence="1 2">
    <name type="scientific">Brassica cretica</name>
    <name type="common">Mustard</name>
    <dbReference type="NCBI Taxonomy" id="69181"/>
    <lineage>
        <taxon>Eukaryota</taxon>
        <taxon>Viridiplantae</taxon>
        <taxon>Streptophyta</taxon>
        <taxon>Embryophyta</taxon>
        <taxon>Tracheophyta</taxon>
        <taxon>Spermatophyta</taxon>
        <taxon>Magnoliopsida</taxon>
        <taxon>eudicotyledons</taxon>
        <taxon>Gunneridae</taxon>
        <taxon>Pentapetalae</taxon>
        <taxon>rosids</taxon>
        <taxon>malvids</taxon>
        <taxon>Brassicales</taxon>
        <taxon>Brassicaceae</taxon>
        <taxon>Brassiceae</taxon>
        <taxon>Brassica</taxon>
    </lineage>
</organism>
<sequence length="107" mass="12062">MLDDGRADQDRISFTKLKRDTSSVPRIKARRCFKVETVCDFNEEKGLLSASGYHHSPLPLWVCRFSSFINFTSDAPTTSDSEECLAAISHQSLAILCMKQSSIYCHL</sequence>
<reference evidence="1" key="1">
    <citation type="submission" date="2019-12" db="EMBL/GenBank/DDBJ databases">
        <title>Genome sequencing and annotation of Brassica cretica.</title>
        <authorList>
            <person name="Studholme D.J."/>
            <person name="Sarris P."/>
        </authorList>
    </citation>
    <scope>NUCLEOTIDE SEQUENCE</scope>
    <source>
        <strain evidence="1">PFS-109/04</strain>
        <tissue evidence="1">Leaf</tissue>
    </source>
</reference>
<name>A0A8S9Q0F6_BRACR</name>
<comment type="caution">
    <text evidence="1">The sequence shown here is derived from an EMBL/GenBank/DDBJ whole genome shotgun (WGS) entry which is preliminary data.</text>
</comment>
<proteinExistence type="predicted"/>
<dbReference type="EMBL" id="QGKX02001347">
    <property type="protein sequence ID" value="KAF3524196.1"/>
    <property type="molecule type" value="Genomic_DNA"/>
</dbReference>
<accession>A0A8S9Q0F6</accession>
<gene>
    <name evidence="1" type="ORF">F2Q69_00048388</name>
</gene>
<dbReference type="Proteomes" id="UP000712600">
    <property type="component" value="Unassembled WGS sequence"/>
</dbReference>